<accession>A0ABW8Q495</accession>
<dbReference type="EC" id="1.6.99.-" evidence="3"/>
<proteinExistence type="predicted"/>
<dbReference type="InterPro" id="IPR003680">
    <property type="entry name" value="Flavodoxin_fold"/>
</dbReference>
<feature type="domain" description="Flavodoxin-like fold" evidence="2">
    <location>
        <begin position="1"/>
        <end position="168"/>
    </location>
</feature>
<gene>
    <name evidence="3" type="ORF">ACI43T_03905</name>
</gene>
<name>A0ABW8Q495_9NEIS</name>
<evidence type="ECO:0000256" key="1">
    <source>
        <dbReference type="ARBA" id="ARBA00023002"/>
    </source>
</evidence>
<dbReference type="Proteomes" id="UP001621964">
    <property type="component" value="Unassembled WGS sequence"/>
</dbReference>
<evidence type="ECO:0000313" key="3">
    <source>
        <dbReference type="EMBL" id="MFK7641642.1"/>
    </source>
</evidence>
<dbReference type="PANTHER" id="PTHR47307:SF1">
    <property type="entry name" value="GLUTATHIONE-REGULATED POTASSIUM-EFFLUX SYSTEM ANCILLARY PROTEIN KEFG"/>
    <property type="match status" value="1"/>
</dbReference>
<dbReference type="EC" id="1.-.-.-" evidence="3"/>
<dbReference type="PANTHER" id="PTHR47307">
    <property type="entry name" value="GLUTATHIONE-REGULATED POTASSIUM-EFFLUX SYSTEM ANCILLARY PROTEIN KEFG"/>
    <property type="match status" value="1"/>
</dbReference>
<dbReference type="Pfam" id="PF02525">
    <property type="entry name" value="Flavodoxin_2"/>
    <property type="match status" value="1"/>
</dbReference>
<comment type="caution">
    <text evidence="3">The sequence shown here is derived from an EMBL/GenBank/DDBJ whole genome shotgun (WGS) entry which is preliminary data.</text>
</comment>
<protein>
    <submittedName>
        <fullName evidence="3">NAD(P)H-dependent oxidoreductase</fullName>
        <ecNumber evidence="3">1.-.-.-</ecNumber>
        <ecNumber evidence="3">1.6.99.-</ecNumber>
    </submittedName>
</protein>
<organism evidence="3 4">
    <name type="scientific">Neisseria oralis</name>
    <dbReference type="NCBI Taxonomy" id="1107316"/>
    <lineage>
        <taxon>Bacteria</taxon>
        <taxon>Pseudomonadati</taxon>
        <taxon>Pseudomonadota</taxon>
        <taxon>Betaproteobacteria</taxon>
        <taxon>Neisseriales</taxon>
        <taxon>Neisseriaceae</taxon>
        <taxon>Neisseria</taxon>
    </lineage>
</organism>
<reference evidence="3 4" key="1">
    <citation type="submission" date="2024-11" db="EMBL/GenBank/DDBJ databases">
        <authorList>
            <person name="Mikucki A.G."/>
            <person name="Kahler C.M."/>
        </authorList>
    </citation>
    <scope>NUCLEOTIDE SEQUENCE [LARGE SCALE GENOMIC DNA]</scope>
    <source>
        <strain evidence="3 4">EXNM717</strain>
    </source>
</reference>
<keyword evidence="4" id="KW-1185">Reference proteome</keyword>
<sequence length="194" mass="21638">MKILVNVFHPDLEKSAVNKAWIRQLEKTADVTVRKICQRYPDGKIDVPAEQEALSAHDRLVFQHPFYWYSVPPLMKQWIDEVFTYGWAYGGGDALAGKEWVCAISTGGPADSYQAGGYNSYSMSEFLKPLQQTANLVQTKFLPPFVFHGAVHATEAEIEQSARELAAHITDPLLDPQKKLAALVQAMNDEGVSL</sequence>
<dbReference type="EMBL" id="JBJGEB010000003">
    <property type="protein sequence ID" value="MFK7641642.1"/>
    <property type="molecule type" value="Genomic_DNA"/>
</dbReference>
<dbReference type="GO" id="GO:0016491">
    <property type="term" value="F:oxidoreductase activity"/>
    <property type="evidence" value="ECO:0007669"/>
    <property type="project" value="UniProtKB-KW"/>
</dbReference>
<dbReference type="InterPro" id="IPR029039">
    <property type="entry name" value="Flavoprotein-like_sf"/>
</dbReference>
<keyword evidence="1 3" id="KW-0560">Oxidoreductase</keyword>
<dbReference type="SUPFAM" id="SSF52218">
    <property type="entry name" value="Flavoproteins"/>
    <property type="match status" value="1"/>
</dbReference>
<dbReference type="RefSeq" id="WP_405385599.1">
    <property type="nucleotide sequence ID" value="NZ_JBJGEB010000003.1"/>
</dbReference>
<evidence type="ECO:0000259" key="2">
    <source>
        <dbReference type="Pfam" id="PF02525"/>
    </source>
</evidence>
<evidence type="ECO:0000313" key="4">
    <source>
        <dbReference type="Proteomes" id="UP001621964"/>
    </source>
</evidence>
<dbReference type="Gene3D" id="3.40.50.360">
    <property type="match status" value="1"/>
</dbReference>
<dbReference type="InterPro" id="IPR046980">
    <property type="entry name" value="KefG/KefF"/>
</dbReference>